<dbReference type="Proteomes" id="UP000298652">
    <property type="component" value="Chromosome 3"/>
</dbReference>
<reference evidence="1" key="1">
    <citation type="submission" date="2019-03" db="EMBL/GenBank/DDBJ databases">
        <title>WGS assembly of Setaria viridis.</title>
        <authorList>
            <person name="Huang P."/>
            <person name="Jenkins J."/>
            <person name="Grimwood J."/>
            <person name="Barry K."/>
            <person name="Healey A."/>
            <person name="Mamidi S."/>
            <person name="Sreedasyam A."/>
            <person name="Shu S."/>
            <person name="Feldman M."/>
            <person name="Wu J."/>
            <person name="Yu Y."/>
            <person name="Chen C."/>
            <person name="Johnson J."/>
            <person name="Rokhsar D."/>
            <person name="Baxter I."/>
            <person name="Schmutz J."/>
            <person name="Brutnell T."/>
            <person name="Kellogg E."/>
        </authorList>
    </citation>
    <scope>NUCLEOTIDE SEQUENCE [LARGE SCALE GENOMIC DNA]</scope>
</reference>
<dbReference type="EMBL" id="CM016554">
    <property type="protein sequence ID" value="TKW26379.1"/>
    <property type="molecule type" value="Genomic_DNA"/>
</dbReference>
<evidence type="ECO:0000313" key="1">
    <source>
        <dbReference type="EMBL" id="TKW26379.1"/>
    </source>
</evidence>
<protein>
    <submittedName>
        <fullName evidence="1">Uncharacterized protein</fullName>
    </submittedName>
</protein>
<proteinExistence type="predicted"/>
<evidence type="ECO:0000313" key="2">
    <source>
        <dbReference type="Proteomes" id="UP000298652"/>
    </source>
</evidence>
<dbReference type="Gramene" id="TKW26379">
    <property type="protein sequence ID" value="TKW26379"/>
    <property type="gene ID" value="SEVIR_3G185200v2"/>
</dbReference>
<dbReference type="AlphaFoldDB" id="A0A4U6VGC8"/>
<accession>A0A4U6VGC8</accession>
<gene>
    <name evidence="1" type="ORF">SEVIR_3G185200v2</name>
</gene>
<organism evidence="1 2">
    <name type="scientific">Setaria viridis</name>
    <name type="common">Green bristlegrass</name>
    <name type="synonym">Setaria italica subsp. viridis</name>
    <dbReference type="NCBI Taxonomy" id="4556"/>
    <lineage>
        <taxon>Eukaryota</taxon>
        <taxon>Viridiplantae</taxon>
        <taxon>Streptophyta</taxon>
        <taxon>Embryophyta</taxon>
        <taxon>Tracheophyta</taxon>
        <taxon>Spermatophyta</taxon>
        <taxon>Magnoliopsida</taxon>
        <taxon>Liliopsida</taxon>
        <taxon>Poales</taxon>
        <taxon>Poaceae</taxon>
        <taxon>PACMAD clade</taxon>
        <taxon>Panicoideae</taxon>
        <taxon>Panicodae</taxon>
        <taxon>Paniceae</taxon>
        <taxon>Cenchrinae</taxon>
        <taxon>Setaria</taxon>
    </lineage>
</organism>
<sequence length="103" mass="11806">MCKVKCICRYNIEVVPCSLPCADLKQTNVLTRFVLVKQTASQLETNSSELRLLPAFLQKTADTNVQQQVLNDFRVHWSVFWLNRQRLSLKLTEPTGLKLTVPS</sequence>
<name>A0A4U6VGC8_SETVI</name>
<keyword evidence="2" id="KW-1185">Reference proteome</keyword>